<dbReference type="RefSeq" id="WP_109983926.1">
    <property type="nucleotide sequence ID" value="NZ_QGTD01000008.1"/>
</dbReference>
<dbReference type="EMBL" id="QGTD01000008">
    <property type="protein sequence ID" value="PWU68192.1"/>
    <property type="molecule type" value="Genomic_DNA"/>
</dbReference>
<comment type="caution">
    <text evidence="1">The sequence shown here is derived from an EMBL/GenBank/DDBJ whole genome shotgun (WGS) entry which is preliminary data.</text>
</comment>
<name>A0A317KXE1_9BACI</name>
<reference evidence="1 2" key="1">
    <citation type="submission" date="2018-05" db="EMBL/GenBank/DDBJ databases">
        <title>Genomic analysis of Gracilibacillus dipsosauri DD1 reveals novel features of a salt-tolerant amylase.</title>
        <authorList>
            <person name="Deutch C.E."/>
            <person name="Yang S."/>
        </authorList>
    </citation>
    <scope>NUCLEOTIDE SEQUENCE [LARGE SCALE GENOMIC DNA]</scope>
    <source>
        <strain evidence="1 2">DD1</strain>
    </source>
</reference>
<proteinExistence type="predicted"/>
<gene>
    <name evidence="1" type="ORF">DLJ74_06965</name>
</gene>
<evidence type="ECO:0000313" key="1">
    <source>
        <dbReference type="EMBL" id="PWU68192.1"/>
    </source>
</evidence>
<protein>
    <submittedName>
        <fullName evidence="1">DUF2197 domain-containing protein</fullName>
    </submittedName>
</protein>
<keyword evidence="2" id="KW-1185">Reference proteome</keyword>
<dbReference type="Proteomes" id="UP000245624">
    <property type="component" value="Unassembled WGS sequence"/>
</dbReference>
<accession>A0A317KXE1</accession>
<dbReference type="AlphaFoldDB" id="A0A317KXE1"/>
<dbReference type="InterPro" id="IPR019241">
    <property type="entry name" value="DUF2197"/>
</dbReference>
<evidence type="ECO:0000313" key="2">
    <source>
        <dbReference type="Proteomes" id="UP000245624"/>
    </source>
</evidence>
<dbReference type="OrthoDB" id="2889720at2"/>
<sequence>MFHYEVKCYNCKNVFKVYEGSERYKKFKENRKAIFCCDDCGHKIRLAAIKNFFR</sequence>
<organism evidence="1 2">
    <name type="scientific">Gracilibacillus dipsosauri</name>
    <dbReference type="NCBI Taxonomy" id="178340"/>
    <lineage>
        <taxon>Bacteria</taxon>
        <taxon>Bacillati</taxon>
        <taxon>Bacillota</taxon>
        <taxon>Bacilli</taxon>
        <taxon>Bacillales</taxon>
        <taxon>Bacillaceae</taxon>
        <taxon>Gracilibacillus</taxon>
    </lineage>
</organism>
<dbReference type="Pfam" id="PF09963">
    <property type="entry name" value="DUF2197"/>
    <property type="match status" value="1"/>
</dbReference>